<dbReference type="OrthoDB" id="3476350at2"/>
<dbReference type="PANTHER" id="PTHR35526:SF3">
    <property type="entry name" value="ANTI-SIGMA-F FACTOR RSBW"/>
    <property type="match status" value="1"/>
</dbReference>
<dbReference type="Pfam" id="PF13581">
    <property type="entry name" value="HATPase_c_2"/>
    <property type="match status" value="1"/>
</dbReference>
<name>A0A3M0ITJ9_9ACTN</name>
<keyword evidence="1" id="KW-0418">Kinase</keyword>
<evidence type="ECO:0000256" key="2">
    <source>
        <dbReference type="SAM" id="MobiDB-lite"/>
    </source>
</evidence>
<reference evidence="4 5" key="1">
    <citation type="submission" date="2017-11" db="EMBL/GenBank/DDBJ databases">
        <title>Draft genome of actinobacteria isolated from guarana (Paullinia cupana (Mart.) Ducke.</title>
        <authorList>
            <person name="Siqueira K.A."/>
            <person name="Liotti R.G."/>
            <person name="Mendes T.A.O."/>
            <person name="Soares M.A."/>
        </authorList>
    </citation>
    <scope>NUCLEOTIDE SEQUENCE [LARGE SCALE GENOMIC DNA]</scope>
    <source>
        <strain evidence="4 5">193</strain>
    </source>
</reference>
<sequence length="145" mass="15797">MTMATATRSRPTGPPGYSKALPRAEETVQTARSLARAAVATWGMDHLATAAELVMSELVTNAVLHAWGPSLRVFVERPADDRVCLTVVDRAPQRTPKLRTPGPDDATGRGLLLVDDAADRWGYDMLGPRLRPWGKRVWAELKAAP</sequence>
<evidence type="ECO:0000313" key="5">
    <source>
        <dbReference type="Proteomes" id="UP000270471"/>
    </source>
</evidence>
<feature type="region of interest" description="Disordered" evidence="2">
    <location>
        <begin position="1"/>
        <end position="20"/>
    </location>
</feature>
<organism evidence="4 5">
    <name type="scientific">Streptomyces shenzhenensis</name>
    <dbReference type="NCBI Taxonomy" id="943815"/>
    <lineage>
        <taxon>Bacteria</taxon>
        <taxon>Bacillati</taxon>
        <taxon>Actinomycetota</taxon>
        <taxon>Actinomycetes</taxon>
        <taxon>Kitasatosporales</taxon>
        <taxon>Streptomycetaceae</taxon>
        <taxon>Streptomyces</taxon>
    </lineage>
</organism>
<dbReference type="EMBL" id="PENI01000006">
    <property type="protein sequence ID" value="RMB85486.1"/>
    <property type="molecule type" value="Genomic_DNA"/>
</dbReference>
<evidence type="ECO:0000256" key="1">
    <source>
        <dbReference type="ARBA" id="ARBA00022527"/>
    </source>
</evidence>
<protein>
    <recommendedName>
        <fullName evidence="3">Histidine kinase/HSP90-like ATPase domain-containing protein</fullName>
    </recommendedName>
</protein>
<dbReference type="CDD" id="cd16936">
    <property type="entry name" value="HATPase_RsbW-like"/>
    <property type="match status" value="1"/>
</dbReference>
<keyword evidence="1" id="KW-0808">Transferase</keyword>
<dbReference type="InterPro" id="IPR050267">
    <property type="entry name" value="Anti-sigma-factor_SerPK"/>
</dbReference>
<comment type="caution">
    <text evidence="4">The sequence shown here is derived from an EMBL/GenBank/DDBJ whole genome shotgun (WGS) entry which is preliminary data.</text>
</comment>
<keyword evidence="1" id="KW-0723">Serine/threonine-protein kinase</keyword>
<dbReference type="GO" id="GO:0004674">
    <property type="term" value="F:protein serine/threonine kinase activity"/>
    <property type="evidence" value="ECO:0007669"/>
    <property type="project" value="UniProtKB-KW"/>
</dbReference>
<feature type="compositionally biased region" description="Polar residues" evidence="2">
    <location>
        <begin position="1"/>
        <end position="10"/>
    </location>
</feature>
<evidence type="ECO:0000259" key="3">
    <source>
        <dbReference type="Pfam" id="PF13581"/>
    </source>
</evidence>
<dbReference type="InterPro" id="IPR036890">
    <property type="entry name" value="HATPase_C_sf"/>
</dbReference>
<dbReference type="InterPro" id="IPR003594">
    <property type="entry name" value="HATPase_dom"/>
</dbReference>
<proteinExistence type="predicted"/>
<dbReference type="SUPFAM" id="SSF55874">
    <property type="entry name" value="ATPase domain of HSP90 chaperone/DNA topoisomerase II/histidine kinase"/>
    <property type="match status" value="1"/>
</dbReference>
<keyword evidence="5" id="KW-1185">Reference proteome</keyword>
<gene>
    <name evidence="4" type="ORF">CTZ28_11835</name>
</gene>
<feature type="domain" description="Histidine kinase/HSP90-like ATPase" evidence="3">
    <location>
        <begin position="23"/>
        <end position="123"/>
    </location>
</feature>
<dbReference type="AlphaFoldDB" id="A0A3M0ITJ9"/>
<dbReference type="PANTHER" id="PTHR35526">
    <property type="entry name" value="ANTI-SIGMA-F FACTOR RSBW-RELATED"/>
    <property type="match status" value="1"/>
</dbReference>
<accession>A0A3M0ITJ9</accession>
<evidence type="ECO:0000313" key="4">
    <source>
        <dbReference type="EMBL" id="RMB85486.1"/>
    </source>
</evidence>
<dbReference type="Gene3D" id="3.30.565.10">
    <property type="entry name" value="Histidine kinase-like ATPase, C-terminal domain"/>
    <property type="match status" value="1"/>
</dbReference>
<dbReference type="Proteomes" id="UP000270471">
    <property type="component" value="Unassembled WGS sequence"/>
</dbReference>